<gene>
    <name evidence="1" type="ORF">L6452_14065</name>
</gene>
<reference evidence="1 2" key="2">
    <citation type="journal article" date="2022" name="Mol. Ecol. Resour.">
        <title>The genomes of chicory, endive, great burdock and yacon provide insights into Asteraceae paleo-polyploidization history and plant inulin production.</title>
        <authorList>
            <person name="Fan W."/>
            <person name="Wang S."/>
            <person name="Wang H."/>
            <person name="Wang A."/>
            <person name="Jiang F."/>
            <person name="Liu H."/>
            <person name="Zhao H."/>
            <person name="Xu D."/>
            <person name="Zhang Y."/>
        </authorList>
    </citation>
    <scope>NUCLEOTIDE SEQUENCE [LARGE SCALE GENOMIC DNA]</scope>
    <source>
        <strain evidence="2">cv. Niubang</strain>
    </source>
</reference>
<dbReference type="Proteomes" id="UP001055879">
    <property type="component" value="Linkage Group LG04"/>
</dbReference>
<proteinExistence type="predicted"/>
<protein>
    <submittedName>
        <fullName evidence="1">Uncharacterized protein</fullName>
    </submittedName>
</protein>
<accession>A0ACB9CJV4</accession>
<evidence type="ECO:0000313" key="1">
    <source>
        <dbReference type="EMBL" id="KAI3734594.1"/>
    </source>
</evidence>
<organism evidence="1 2">
    <name type="scientific">Arctium lappa</name>
    <name type="common">Greater burdock</name>
    <name type="synonym">Lappa major</name>
    <dbReference type="NCBI Taxonomy" id="4217"/>
    <lineage>
        <taxon>Eukaryota</taxon>
        <taxon>Viridiplantae</taxon>
        <taxon>Streptophyta</taxon>
        <taxon>Embryophyta</taxon>
        <taxon>Tracheophyta</taxon>
        <taxon>Spermatophyta</taxon>
        <taxon>Magnoliopsida</taxon>
        <taxon>eudicotyledons</taxon>
        <taxon>Gunneridae</taxon>
        <taxon>Pentapetalae</taxon>
        <taxon>asterids</taxon>
        <taxon>campanulids</taxon>
        <taxon>Asterales</taxon>
        <taxon>Asteraceae</taxon>
        <taxon>Carduoideae</taxon>
        <taxon>Cardueae</taxon>
        <taxon>Arctiinae</taxon>
        <taxon>Arctium</taxon>
    </lineage>
</organism>
<name>A0ACB9CJV4_ARCLA</name>
<reference evidence="2" key="1">
    <citation type="journal article" date="2022" name="Mol. Ecol. Resour.">
        <title>The genomes of chicory, endive, great burdock and yacon provide insights into Asteraceae palaeo-polyploidization history and plant inulin production.</title>
        <authorList>
            <person name="Fan W."/>
            <person name="Wang S."/>
            <person name="Wang H."/>
            <person name="Wang A."/>
            <person name="Jiang F."/>
            <person name="Liu H."/>
            <person name="Zhao H."/>
            <person name="Xu D."/>
            <person name="Zhang Y."/>
        </authorList>
    </citation>
    <scope>NUCLEOTIDE SEQUENCE [LARGE SCALE GENOMIC DNA]</scope>
    <source>
        <strain evidence="2">cv. Niubang</strain>
    </source>
</reference>
<evidence type="ECO:0000313" key="2">
    <source>
        <dbReference type="Proteomes" id="UP001055879"/>
    </source>
</evidence>
<dbReference type="EMBL" id="CM042050">
    <property type="protein sequence ID" value="KAI3734594.1"/>
    <property type="molecule type" value="Genomic_DNA"/>
</dbReference>
<comment type="caution">
    <text evidence="1">The sequence shown here is derived from an EMBL/GenBank/DDBJ whole genome shotgun (WGS) entry which is preliminary data.</text>
</comment>
<sequence length="140" mass="16018">MNLVNMTLMGFWSPRVLNQFPVIKRDKIGGRISRKELLEVDTKKLNEKEKFDGSWNVVRRRRFQNKGMGKPNGGFQSGDSEQKKLVNYWLELKSDAPDHIKEQWSNNAHCDIQPEEPIGDGDDVLCDSDGAPHFMKVDGS</sequence>
<keyword evidence="2" id="KW-1185">Reference proteome</keyword>